<dbReference type="GeneID" id="24101230"/>
<protein>
    <recommendedName>
        <fullName evidence="3">Ricin B lectin domain-containing protein</fullName>
    </recommendedName>
</protein>
<dbReference type="HOGENOM" id="CLU_2015314_0_0_1"/>
<evidence type="ECO:0000313" key="1">
    <source>
        <dbReference type="EMBL" id="CCM06330.1"/>
    </source>
</evidence>
<reference evidence="1 2" key="1">
    <citation type="journal article" date="2012" name="Appl. Environ. Microbiol.">
        <title>Short-read sequencing for genomic analysis of the brown rot fungus Fibroporia radiculosa.</title>
        <authorList>
            <person name="Tang J.D."/>
            <person name="Perkins A.D."/>
            <person name="Sonstegard T.S."/>
            <person name="Schroeder S.G."/>
            <person name="Burgess S.C."/>
            <person name="Diehl S.V."/>
        </authorList>
    </citation>
    <scope>NUCLEOTIDE SEQUENCE [LARGE SCALE GENOMIC DNA]</scope>
    <source>
        <strain evidence="1 2">TFFH 294</strain>
    </source>
</reference>
<dbReference type="Proteomes" id="UP000006352">
    <property type="component" value="Unassembled WGS sequence"/>
</dbReference>
<evidence type="ECO:0008006" key="3">
    <source>
        <dbReference type="Google" id="ProtNLM"/>
    </source>
</evidence>
<sequence>METHLSGVVTITNAQYHNRVRMLNDDDGEPLFCVVPTPQDSPRTEELWKLEAGDHNRYRLINVKYDEYDAVAHHPHKVKAQVLASHREDQWWLIERVKDKDHKNAYLFVFIMTWATDVDESLF</sequence>
<dbReference type="InParanoid" id="J4GX26"/>
<dbReference type="AlphaFoldDB" id="J4GX26"/>
<proteinExistence type="predicted"/>
<organism evidence="1 2">
    <name type="scientific">Fibroporia radiculosa</name>
    <dbReference type="NCBI Taxonomy" id="599839"/>
    <lineage>
        <taxon>Eukaryota</taxon>
        <taxon>Fungi</taxon>
        <taxon>Dikarya</taxon>
        <taxon>Basidiomycota</taxon>
        <taxon>Agaricomycotina</taxon>
        <taxon>Agaricomycetes</taxon>
        <taxon>Polyporales</taxon>
        <taxon>Fibroporiaceae</taxon>
        <taxon>Fibroporia</taxon>
    </lineage>
</organism>
<dbReference type="RefSeq" id="XP_012185613.1">
    <property type="nucleotide sequence ID" value="XM_012330223.1"/>
</dbReference>
<accession>J4GX26</accession>
<evidence type="ECO:0000313" key="2">
    <source>
        <dbReference type="Proteomes" id="UP000006352"/>
    </source>
</evidence>
<name>J4GX26_9APHY</name>
<keyword evidence="2" id="KW-1185">Reference proteome</keyword>
<gene>
    <name evidence="1" type="ORF">FIBRA_08583</name>
</gene>
<dbReference type="OrthoDB" id="10683087at2759"/>
<dbReference type="EMBL" id="HE797290">
    <property type="protein sequence ID" value="CCM06330.1"/>
    <property type="molecule type" value="Genomic_DNA"/>
</dbReference>